<accession>A0A316A2B7</accession>
<name>A0A316A2B7_9FIRM</name>
<keyword evidence="3" id="KW-1185">Reference proteome</keyword>
<reference evidence="3" key="1">
    <citation type="submission" date="2017-07" db="EMBL/GenBank/DDBJ databases">
        <authorList>
            <person name="Varghese N."/>
            <person name="Submissions S."/>
        </authorList>
    </citation>
    <scope>NUCLEOTIDE SEQUENCE [LARGE SCALE GENOMIC DNA]</scope>
    <source>
        <strain evidence="3">NLAE-zl-C134</strain>
    </source>
</reference>
<evidence type="ECO:0000259" key="1">
    <source>
        <dbReference type="SMART" id="SM00644"/>
    </source>
</evidence>
<dbReference type="AlphaFoldDB" id="A0A316A2B7"/>
<proteinExistence type="predicted"/>
<dbReference type="Pfam" id="PF01510">
    <property type="entry name" value="Amidase_2"/>
    <property type="match status" value="1"/>
</dbReference>
<dbReference type="SMART" id="SM00644">
    <property type="entry name" value="Ami_2"/>
    <property type="match status" value="1"/>
</dbReference>
<dbReference type="GO" id="GO:0008745">
    <property type="term" value="F:N-acetylmuramoyl-L-alanine amidase activity"/>
    <property type="evidence" value="ECO:0007669"/>
    <property type="project" value="InterPro"/>
</dbReference>
<dbReference type="OrthoDB" id="2067567at2"/>
<evidence type="ECO:0000313" key="2">
    <source>
        <dbReference type="EMBL" id="SUQ13688.1"/>
    </source>
</evidence>
<feature type="domain" description="N-acetylmuramoyl-L-alanine amidase" evidence="1">
    <location>
        <begin position="5"/>
        <end position="149"/>
    </location>
</feature>
<dbReference type="Proteomes" id="UP000254051">
    <property type="component" value="Unassembled WGS sequence"/>
</dbReference>
<dbReference type="RefSeq" id="WP_109709746.1">
    <property type="nucleotide sequence ID" value="NZ_QGDS01000003.1"/>
</dbReference>
<protein>
    <submittedName>
        <fullName evidence="2">N-acetylmuramoyl-L-alanine amidase CwlA</fullName>
    </submittedName>
</protein>
<dbReference type="InterPro" id="IPR002502">
    <property type="entry name" value="Amidase_domain"/>
</dbReference>
<dbReference type="Gene3D" id="3.40.80.10">
    <property type="entry name" value="Peptidoglycan recognition protein-like"/>
    <property type="match status" value="1"/>
</dbReference>
<dbReference type="InterPro" id="IPR036505">
    <property type="entry name" value="Amidase/PGRP_sf"/>
</dbReference>
<dbReference type="SUPFAM" id="SSF55846">
    <property type="entry name" value="N-acetylmuramoyl-L-alanine amidase-like"/>
    <property type="match status" value="1"/>
</dbReference>
<dbReference type="CDD" id="cd06583">
    <property type="entry name" value="PGRP"/>
    <property type="match status" value="1"/>
</dbReference>
<dbReference type="EMBL" id="UHJJ01000003">
    <property type="protein sequence ID" value="SUQ13688.1"/>
    <property type="molecule type" value="Genomic_DNA"/>
</dbReference>
<sequence length="326" mass="36193">MTICRGIAGRRGRSPIGIFLHNDAGSPNANAAFYRSWLQTHSLENGFAHYYVASDSILQAEDDANCAWHCGNLYGNSNYLSIEICQSMGELNTFISNEEKALALAAQKCKQYNIIPSDNTIKLHQEVYATACPHRSTEIHGGSASTKSYFIKRIIELMDSNTQNIQVAQIPANKPTLNTTTNKDPGILFTYAVRAGNKIYPAVTNLNDYAGVPGVAITDVTIKVNKGSVKYRVHIKDGNWLPHVTGYNWNDYNNGYAGNGMIIDAIEVYYTTPADIVKKYGYQKAQYRVSPSGGDYFPWQFDNETINNQDGYAGCFGIAIDRFQLF</sequence>
<gene>
    <name evidence="2" type="ORF">SAMN05216529_103421</name>
</gene>
<organism evidence="2 3">
    <name type="scientific">Faecalicatena contorta</name>
    <dbReference type="NCBI Taxonomy" id="39482"/>
    <lineage>
        <taxon>Bacteria</taxon>
        <taxon>Bacillati</taxon>
        <taxon>Bacillota</taxon>
        <taxon>Clostridia</taxon>
        <taxon>Lachnospirales</taxon>
        <taxon>Lachnospiraceae</taxon>
        <taxon>Faecalicatena</taxon>
    </lineage>
</organism>
<evidence type="ECO:0000313" key="3">
    <source>
        <dbReference type="Proteomes" id="UP000254051"/>
    </source>
</evidence>
<dbReference type="GO" id="GO:0009253">
    <property type="term" value="P:peptidoglycan catabolic process"/>
    <property type="evidence" value="ECO:0007669"/>
    <property type="project" value="InterPro"/>
</dbReference>